<dbReference type="PANTHER" id="PTHR33889">
    <property type="entry name" value="OS04G0681850 PROTEIN"/>
    <property type="match status" value="1"/>
</dbReference>
<evidence type="ECO:0000313" key="2">
    <source>
        <dbReference type="EMBL" id="KAG7381446.1"/>
    </source>
</evidence>
<comment type="caution">
    <text evidence="2">The sequence shown here is derived from an EMBL/GenBank/DDBJ whole genome shotgun (WGS) entry which is preliminary data.</text>
</comment>
<dbReference type="OrthoDB" id="99780at2759"/>
<protein>
    <submittedName>
        <fullName evidence="2">Uncharacterized protein</fullName>
    </submittedName>
</protein>
<organism evidence="2 3">
    <name type="scientific">Phytophthora pseudosyringae</name>
    <dbReference type="NCBI Taxonomy" id="221518"/>
    <lineage>
        <taxon>Eukaryota</taxon>
        <taxon>Sar</taxon>
        <taxon>Stramenopiles</taxon>
        <taxon>Oomycota</taxon>
        <taxon>Peronosporomycetes</taxon>
        <taxon>Peronosporales</taxon>
        <taxon>Peronosporaceae</taxon>
        <taxon>Phytophthora</taxon>
    </lineage>
</organism>
<dbReference type="PANTHER" id="PTHR33889:SF7">
    <property type="entry name" value="OS04G0681850 PROTEIN"/>
    <property type="match status" value="1"/>
</dbReference>
<gene>
    <name evidence="2" type="ORF">PHYPSEUDO_006024</name>
</gene>
<dbReference type="AlphaFoldDB" id="A0A8T1VKI6"/>
<keyword evidence="3" id="KW-1185">Reference proteome</keyword>
<feature type="region of interest" description="Disordered" evidence="1">
    <location>
        <begin position="1"/>
        <end position="39"/>
    </location>
</feature>
<reference evidence="2" key="1">
    <citation type="submission" date="2021-02" db="EMBL/GenBank/DDBJ databases">
        <authorList>
            <person name="Palmer J.M."/>
        </authorList>
    </citation>
    <scope>NUCLEOTIDE SEQUENCE</scope>
    <source>
        <strain evidence="2">SCRP734</strain>
    </source>
</reference>
<proteinExistence type="predicted"/>
<accession>A0A8T1VKI6</accession>
<name>A0A8T1VKI6_9STRA</name>
<dbReference type="Proteomes" id="UP000694044">
    <property type="component" value="Unassembled WGS sequence"/>
</dbReference>
<dbReference type="EMBL" id="JAGDFM010000246">
    <property type="protein sequence ID" value="KAG7381446.1"/>
    <property type="molecule type" value="Genomic_DNA"/>
</dbReference>
<evidence type="ECO:0000256" key="1">
    <source>
        <dbReference type="SAM" id="MobiDB-lite"/>
    </source>
</evidence>
<sequence length="235" mass="25297">MAKLTTSKPLPPSPPLTSGSTRPSPMPSRPLPMPSELGRTVGASRTVGAVASAAHAARAVHAVRGVRAAHAVRDTRAVHGAAGVRRGLHAGAIRRTGGDVVCAGRLAAVNQFQHVQHGHFVAGDVILPATGFYERVQGSKREVATQLGLHPNTVCRVWKRALLEWQRSGVYRATSRQPNSGRRRQDHRHAFENLRSTPVARRSTFRAATDACGLSAATLFRELQRGNLRSHSSRC</sequence>
<feature type="region of interest" description="Disordered" evidence="1">
    <location>
        <begin position="173"/>
        <end position="195"/>
    </location>
</feature>
<evidence type="ECO:0000313" key="3">
    <source>
        <dbReference type="Proteomes" id="UP000694044"/>
    </source>
</evidence>
<feature type="compositionally biased region" description="Pro residues" evidence="1">
    <location>
        <begin position="24"/>
        <end position="33"/>
    </location>
</feature>